<dbReference type="EMBL" id="BARW01004366">
    <property type="protein sequence ID" value="GAI62341.1"/>
    <property type="molecule type" value="Genomic_DNA"/>
</dbReference>
<comment type="caution">
    <text evidence="1">The sequence shown here is derived from an EMBL/GenBank/DDBJ whole genome shotgun (WGS) entry which is preliminary data.</text>
</comment>
<dbReference type="AlphaFoldDB" id="X1R5L5"/>
<name>X1R5L5_9ZZZZ</name>
<evidence type="ECO:0000313" key="1">
    <source>
        <dbReference type="EMBL" id="GAI62341.1"/>
    </source>
</evidence>
<protein>
    <submittedName>
        <fullName evidence="1">Uncharacterized protein</fullName>
    </submittedName>
</protein>
<feature type="non-terminal residue" evidence="1">
    <location>
        <position position="1"/>
    </location>
</feature>
<gene>
    <name evidence="1" type="ORF">S12H4_10290</name>
</gene>
<proteinExistence type="predicted"/>
<reference evidence="1" key="1">
    <citation type="journal article" date="2014" name="Front. Microbiol.">
        <title>High frequency of phylogenetically diverse reductive dehalogenase-homologous genes in deep subseafloor sedimentary metagenomes.</title>
        <authorList>
            <person name="Kawai M."/>
            <person name="Futagami T."/>
            <person name="Toyoda A."/>
            <person name="Takaki Y."/>
            <person name="Nishi S."/>
            <person name="Hori S."/>
            <person name="Arai W."/>
            <person name="Tsubouchi T."/>
            <person name="Morono Y."/>
            <person name="Uchiyama I."/>
            <person name="Ito T."/>
            <person name="Fujiyama A."/>
            <person name="Inagaki F."/>
            <person name="Takami H."/>
        </authorList>
    </citation>
    <scope>NUCLEOTIDE SEQUENCE</scope>
    <source>
        <strain evidence="1">Expedition CK06-06</strain>
    </source>
</reference>
<sequence length="283" mass="32953">FFRMGDAHSISTMLMHSTSSNGGKQGYAGFMQYFYTTNQFKIWLGESVVTKNFNPEMGFLSRTDVIATSPGINWYYRGSKLPFKKFIRAYEPGFTPDIYHQASTGKLVESSLFFFPMWLNFQKGGFFGYGINPTYQRLFETFTPVGIDISMGEYNYTRHQFFFRTDPSKMLNLMSDFSTGTYFNGKLMAGDFTLQFAPIPHLSIKGRFNRYHFKNVGKESITKDVDLYSIEGRFALNPRVQLISFYQKNSENSSDNYNIRLSWEYRPLSFVYIVYNHRSSFDT</sequence>
<organism evidence="1">
    <name type="scientific">marine sediment metagenome</name>
    <dbReference type="NCBI Taxonomy" id="412755"/>
    <lineage>
        <taxon>unclassified sequences</taxon>
        <taxon>metagenomes</taxon>
        <taxon>ecological metagenomes</taxon>
    </lineage>
</organism>
<accession>X1R5L5</accession>
<feature type="non-terminal residue" evidence="1">
    <location>
        <position position="283"/>
    </location>
</feature>